<proteinExistence type="predicted"/>
<protein>
    <submittedName>
        <fullName evidence="1">Uncharacterized protein</fullName>
    </submittedName>
</protein>
<organism evidence="1">
    <name type="scientific">Anguilla anguilla</name>
    <name type="common">European freshwater eel</name>
    <name type="synonym">Muraena anguilla</name>
    <dbReference type="NCBI Taxonomy" id="7936"/>
    <lineage>
        <taxon>Eukaryota</taxon>
        <taxon>Metazoa</taxon>
        <taxon>Chordata</taxon>
        <taxon>Craniata</taxon>
        <taxon>Vertebrata</taxon>
        <taxon>Euteleostomi</taxon>
        <taxon>Actinopterygii</taxon>
        <taxon>Neopterygii</taxon>
        <taxon>Teleostei</taxon>
        <taxon>Anguilliformes</taxon>
        <taxon>Anguillidae</taxon>
        <taxon>Anguilla</taxon>
    </lineage>
</organism>
<name>A0A0E9Q7L9_ANGAN</name>
<dbReference type="AlphaFoldDB" id="A0A0E9Q7L9"/>
<evidence type="ECO:0000313" key="1">
    <source>
        <dbReference type="EMBL" id="JAH12729.1"/>
    </source>
</evidence>
<sequence>MHSIYSSEKHHLRILGMCDIKYFFHFTISENRPAAPFRAPTELPIYSYRDN</sequence>
<reference evidence="1" key="1">
    <citation type="submission" date="2014-11" db="EMBL/GenBank/DDBJ databases">
        <authorList>
            <person name="Amaro Gonzalez C."/>
        </authorList>
    </citation>
    <scope>NUCLEOTIDE SEQUENCE</scope>
</reference>
<reference evidence="1" key="2">
    <citation type="journal article" date="2015" name="Fish Shellfish Immunol.">
        <title>Early steps in the European eel (Anguilla anguilla)-Vibrio vulnificus interaction in the gills: Role of the RtxA13 toxin.</title>
        <authorList>
            <person name="Callol A."/>
            <person name="Pajuelo D."/>
            <person name="Ebbesson L."/>
            <person name="Teles M."/>
            <person name="MacKenzie S."/>
            <person name="Amaro C."/>
        </authorList>
    </citation>
    <scope>NUCLEOTIDE SEQUENCE</scope>
</reference>
<dbReference type="EMBL" id="GBXM01095848">
    <property type="protein sequence ID" value="JAH12729.1"/>
    <property type="molecule type" value="Transcribed_RNA"/>
</dbReference>
<accession>A0A0E9Q7L9</accession>